<protein>
    <submittedName>
        <fullName evidence="2">Uncharacterized protein</fullName>
    </submittedName>
</protein>
<feature type="non-terminal residue" evidence="2">
    <location>
        <position position="1"/>
    </location>
</feature>
<feature type="region of interest" description="Disordered" evidence="1">
    <location>
        <begin position="141"/>
        <end position="166"/>
    </location>
</feature>
<dbReference type="Proteomes" id="UP001432322">
    <property type="component" value="Unassembled WGS sequence"/>
</dbReference>
<sequence>IANLPEADRSMVYTKYEKKLESIMINTYPYNIMNNSNPHRLHSGAPARHSPHRHRLEQSAIPRRQRTRRLLLLRKAGVVADCVRAAGKGSQQRCQAAGTAWPRTASGGFSSLYCRRGQRALQPILENSRCSSRVQSVVCGADSPRTNRKSTRGPRKIAAPRGCSNW</sequence>
<dbReference type="EMBL" id="BTSY01000002">
    <property type="protein sequence ID" value="GMT16063.1"/>
    <property type="molecule type" value="Genomic_DNA"/>
</dbReference>
<evidence type="ECO:0000313" key="2">
    <source>
        <dbReference type="EMBL" id="GMT16063.1"/>
    </source>
</evidence>
<evidence type="ECO:0000256" key="1">
    <source>
        <dbReference type="SAM" id="MobiDB-lite"/>
    </source>
</evidence>
<accession>A0AAV5VCZ2</accession>
<comment type="caution">
    <text evidence="2">The sequence shown here is derived from an EMBL/GenBank/DDBJ whole genome shotgun (WGS) entry which is preliminary data.</text>
</comment>
<name>A0AAV5VCZ2_9BILA</name>
<keyword evidence="3" id="KW-1185">Reference proteome</keyword>
<proteinExistence type="predicted"/>
<organism evidence="2 3">
    <name type="scientific">Pristionchus fissidentatus</name>
    <dbReference type="NCBI Taxonomy" id="1538716"/>
    <lineage>
        <taxon>Eukaryota</taxon>
        <taxon>Metazoa</taxon>
        <taxon>Ecdysozoa</taxon>
        <taxon>Nematoda</taxon>
        <taxon>Chromadorea</taxon>
        <taxon>Rhabditida</taxon>
        <taxon>Rhabditina</taxon>
        <taxon>Diplogasteromorpha</taxon>
        <taxon>Diplogasteroidea</taxon>
        <taxon>Neodiplogasteridae</taxon>
        <taxon>Pristionchus</taxon>
    </lineage>
</organism>
<gene>
    <name evidence="2" type="ORF">PFISCL1PPCAC_7360</name>
</gene>
<feature type="compositionally biased region" description="Basic residues" evidence="1">
    <location>
        <begin position="146"/>
        <end position="155"/>
    </location>
</feature>
<reference evidence="2" key="1">
    <citation type="submission" date="2023-10" db="EMBL/GenBank/DDBJ databases">
        <title>Genome assembly of Pristionchus species.</title>
        <authorList>
            <person name="Yoshida K."/>
            <person name="Sommer R.J."/>
        </authorList>
    </citation>
    <scope>NUCLEOTIDE SEQUENCE</scope>
    <source>
        <strain evidence="2">RS5133</strain>
    </source>
</reference>
<dbReference type="AlphaFoldDB" id="A0AAV5VCZ2"/>
<evidence type="ECO:0000313" key="3">
    <source>
        <dbReference type="Proteomes" id="UP001432322"/>
    </source>
</evidence>